<keyword evidence="2" id="KW-1133">Transmembrane helix</keyword>
<evidence type="ECO:0000256" key="2">
    <source>
        <dbReference type="SAM" id="Phobius"/>
    </source>
</evidence>
<proteinExistence type="predicted"/>
<keyword evidence="2" id="KW-0812">Transmembrane</keyword>
<feature type="non-terminal residue" evidence="3">
    <location>
        <position position="86"/>
    </location>
</feature>
<feature type="region of interest" description="Disordered" evidence="1">
    <location>
        <begin position="1"/>
        <end position="34"/>
    </location>
</feature>
<comment type="caution">
    <text evidence="3">The sequence shown here is derived from an EMBL/GenBank/DDBJ whole genome shotgun (WGS) entry which is preliminary data.</text>
</comment>
<name>A0ABQ7YYA9_BRANA</name>
<sequence>MAQQYYQQNGKNEADIERETVRDGATTDGLPGDDEWLSQNCASSDAEQRQWWIFTWMFGCNVLLLRFGLCLLGYGSVLSFEFCKCS</sequence>
<accession>A0ABQ7YYA9</accession>
<keyword evidence="4" id="KW-1185">Reference proteome</keyword>
<reference evidence="3 4" key="1">
    <citation type="submission" date="2021-05" db="EMBL/GenBank/DDBJ databases">
        <title>Genome Assembly of Synthetic Allotetraploid Brassica napus Reveals Homoeologous Exchanges between Subgenomes.</title>
        <authorList>
            <person name="Davis J.T."/>
        </authorList>
    </citation>
    <scope>NUCLEOTIDE SEQUENCE [LARGE SCALE GENOMIC DNA]</scope>
    <source>
        <strain evidence="4">cv. Da-Ae</strain>
        <tissue evidence="3">Seedling</tissue>
    </source>
</reference>
<evidence type="ECO:0000313" key="3">
    <source>
        <dbReference type="EMBL" id="KAH0872902.1"/>
    </source>
</evidence>
<organism evidence="3 4">
    <name type="scientific">Brassica napus</name>
    <name type="common">Rape</name>
    <dbReference type="NCBI Taxonomy" id="3708"/>
    <lineage>
        <taxon>Eukaryota</taxon>
        <taxon>Viridiplantae</taxon>
        <taxon>Streptophyta</taxon>
        <taxon>Embryophyta</taxon>
        <taxon>Tracheophyta</taxon>
        <taxon>Spermatophyta</taxon>
        <taxon>Magnoliopsida</taxon>
        <taxon>eudicotyledons</taxon>
        <taxon>Gunneridae</taxon>
        <taxon>Pentapetalae</taxon>
        <taxon>rosids</taxon>
        <taxon>malvids</taxon>
        <taxon>Brassicales</taxon>
        <taxon>Brassicaceae</taxon>
        <taxon>Brassiceae</taxon>
        <taxon>Brassica</taxon>
    </lineage>
</organism>
<dbReference type="Proteomes" id="UP000824890">
    <property type="component" value="Unassembled WGS sequence"/>
</dbReference>
<feature type="compositionally biased region" description="Polar residues" evidence="1">
    <location>
        <begin position="1"/>
        <end position="11"/>
    </location>
</feature>
<feature type="transmembrane region" description="Helical" evidence="2">
    <location>
        <begin position="53"/>
        <end position="74"/>
    </location>
</feature>
<dbReference type="EMBL" id="JAGKQM010000016">
    <property type="protein sequence ID" value="KAH0872902.1"/>
    <property type="molecule type" value="Genomic_DNA"/>
</dbReference>
<evidence type="ECO:0000313" key="4">
    <source>
        <dbReference type="Proteomes" id="UP000824890"/>
    </source>
</evidence>
<gene>
    <name evidence="3" type="ORF">HID58_070264</name>
</gene>
<keyword evidence="2" id="KW-0472">Membrane</keyword>
<feature type="compositionally biased region" description="Basic and acidic residues" evidence="1">
    <location>
        <begin position="12"/>
        <end position="22"/>
    </location>
</feature>
<protein>
    <submittedName>
        <fullName evidence="3">Uncharacterized protein</fullName>
    </submittedName>
</protein>
<evidence type="ECO:0000256" key="1">
    <source>
        <dbReference type="SAM" id="MobiDB-lite"/>
    </source>
</evidence>